<protein>
    <submittedName>
        <fullName evidence="2">Uncharacterized protein</fullName>
    </submittedName>
</protein>
<organism evidence="2 3">
    <name type="scientific">Ceratobasidium theobromae</name>
    <dbReference type="NCBI Taxonomy" id="1582974"/>
    <lineage>
        <taxon>Eukaryota</taxon>
        <taxon>Fungi</taxon>
        <taxon>Dikarya</taxon>
        <taxon>Basidiomycota</taxon>
        <taxon>Agaricomycotina</taxon>
        <taxon>Agaricomycetes</taxon>
        <taxon>Cantharellales</taxon>
        <taxon>Ceratobasidiaceae</taxon>
        <taxon>Ceratobasidium</taxon>
    </lineage>
</organism>
<keyword evidence="1" id="KW-0040">ANK repeat</keyword>
<dbReference type="InterPro" id="IPR036770">
    <property type="entry name" value="Ankyrin_rpt-contain_sf"/>
</dbReference>
<dbReference type="PANTHER" id="PTHR47303">
    <property type="match status" value="1"/>
</dbReference>
<comment type="caution">
    <text evidence="2">The sequence shown here is derived from an EMBL/GenBank/DDBJ whole genome shotgun (WGS) entry which is preliminary data.</text>
</comment>
<keyword evidence="3" id="KW-1185">Reference proteome</keyword>
<name>A0A5N5QQM2_9AGAM</name>
<dbReference type="EMBL" id="SSOP01000037">
    <property type="protein sequence ID" value="KAB5593456.1"/>
    <property type="molecule type" value="Genomic_DNA"/>
</dbReference>
<dbReference type="Pfam" id="PF12796">
    <property type="entry name" value="Ank_2"/>
    <property type="match status" value="1"/>
</dbReference>
<gene>
    <name evidence="2" type="ORF">CTheo_3090</name>
</gene>
<reference evidence="2 3" key="1">
    <citation type="journal article" date="2019" name="Fungal Biol. Biotechnol.">
        <title>Draft genome sequence of fastidious pathogen Ceratobasidium theobromae, which causes vascular-streak dieback in Theobroma cacao.</title>
        <authorList>
            <person name="Ali S.S."/>
            <person name="Asman A."/>
            <person name="Shao J."/>
            <person name="Firmansyah A.P."/>
            <person name="Susilo A.W."/>
            <person name="Rosmana A."/>
            <person name="McMahon P."/>
            <person name="Junaid M."/>
            <person name="Guest D."/>
            <person name="Kheng T.Y."/>
            <person name="Meinhardt L.W."/>
            <person name="Bailey B.A."/>
        </authorList>
    </citation>
    <scope>NUCLEOTIDE SEQUENCE [LARGE SCALE GENOMIC DNA]</scope>
    <source>
        <strain evidence="2 3">CT2</strain>
    </source>
</reference>
<dbReference type="AlphaFoldDB" id="A0A5N5QQM2"/>
<proteinExistence type="predicted"/>
<dbReference type="Gene3D" id="1.25.40.20">
    <property type="entry name" value="Ankyrin repeat-containing domain"/>
    <property type="match status" value="1"/>
</dbReference>
<feature type="repeat" description="ANK" evidence="1">
    <location>
        <begin position="43"/>
        <end position="64"/>
    </location>
</feature>
<dbReference type="Proteomes" id="UP000383932">
    <property type="component" value="Unassembled WGS sequence"/>
</dbReference>
<evidence type="ECO:0000313" key="2">
    <source>
        <dbReference type="EMBL" id="KAB5593456.1"/>
    </source>
</evidence>
<dbReference type="PROSITE" id="PS50297">
    <property type="entry name" value="ANK_REP_REGION"/>
    <property type="match status" value="1"/>
</dbReference>
<accession>A0A5N5QQM2</accession>
<dbReference type="OrthoDB" id="10057496at2759"/>
<evidence type="ECO:0000313" key="3">
    <source>
        <dbReference type="Proteomes" id="UP000383932"/>
    </source>
</evidence>
<dbReference type="PANTHER" id="PTHR47303:SF1">
    <property type="entry name" value="NF-KAPPA-B INHIBITOR BETA"/>
    <property type="match status" value="1"/>
</dbReference>
<dbReference type="SMART" id="SM00248">
    <property type="entry name" value="ANK"/>
    <property type="match status" value="2"/>
</dbReference>
<sequence>MAAPTNDDFEDLLLSCRYGDLDDVRAFVDKFGPEAVASARDENGNTVLHMTCANGHEDVLTFLLPFLPPSLLATSNNSKSTALHWAATNKHLGVVQKLAGAQPSLIDVKNAAGRTPLGEAELAEWDSGAQWMVGAMVIGENDLKEGVTDEVVEEDQEGHSDATIKH</sequence>
<dbReference type="InterPro" id="IPR002110">
    <property type="entry name" value="Ankyrin_rpt"/>
</dbReference>
<dbReference type="SUPFAM" id="SSF48403">
    <property type="entry name" value="Ankyrin repeat"/>
    <property type="match status" value="1"/>
</dbReference>
<dbReference type="PROSITE" id="PS50088">
    <property type="entry name" value="ANK_REPEAT"/>
    <property type="match status" value="1"/>
</dbReference>
<evidence type="ECO:0000256" key="1">
    <source>
        <dbReference type="PROSITE-ProRule" id="PRU00023"/>
    </source>
</evidence>